<dbReference type="SUPFAM" id="SSF51338">
    <property type="entry name" value="Composite domain of metallo-dependent hydrolases"/>
    <property type="match status" value="1"/>
</dbReference>
<dbReference type="EMBL" id="NIHS01000044">
    <property type="protein sequence ID" value="PLT69344.1"/>
    <property type="molecule type" value="Genomic_DNA"/>
</dbReference>
<dbReference type="InterPro" id="IPR032466">
    <property type="entry name" value="Metal_Hydrolase"/>
</dbReference>
<dbReference type="AlphaFoldDB" id="A0A2N5P2G6"/>
<dbReference type="SUPFAM" id="SSF51556">
    <property type="entry name" value="Metallo-dependent hydrolases"/>
    <property type="match status" value="1"/>
</dbReference>
<dbReference type="Gene3D" id="2.30.40.10">
    <property type="entry name" value="Urease, subunit C, domain 1"/>
    <property type="match status" value="1"/>
</dbReference>
<gene>
    <name evidence="3" type="ORF">CDL26_15400</name>
</gene>
<keyword evidence="1" id="KW-0378">Hydrolase</keyword>
<protein>
    <recommendedName>
        <fullName evidence="2">Amidohydrolase-related domain-containing protein</fullName>
    </recommendedName>
</protein>
<accession>A0A2N5P2G6</accession>
<evidence type="ECO:0000313" key="3">
    <source>
        <dbReference type="EMBL" id="PLT69344.1"/>
    </source>
</evidence>
<reference evidence="3 4" key="1">
    <citation type="journal article" date="2017" name="Genome Med.">
        <title>A novel Ruminococcus gnavus clade enriched in inflammatory bowel disease patients.</title>
        <authorList>
            <person name="Hall A.B."/>
            <person name="Yassour M."/>
            <person name="Sauk J."/>
            <person name="Garner A."/>
            <person name="Jiang X."/>
            <person name="Arthur T."/>
            <person name="Lagoudas G.K."/>
            <person name="Vatanen T."/>
            <person name="Fornelos N."/>
            <person name="Wilson R."/>
            <person name="Bertha M."/>
            <person name="Cohen M."/>
            <person name="Garber J."/>
            <person name="Khalili H."/>
            <person name="Gevers D."/>
            <person name="Ananthakrishnan A.N."/>
            <person name="Kugathasan S."/>
            <person name="Lander E.S."/>
            <person name="Blainey P."/>
            <person name="Vlamakis H."/>
            <person name="Xavier R.J."/>
            <person name="Huttenhower C."/>
        </authorList>
    </citation>
    <scope>NUCLEOTIDE SEQUENCE [LARGE SCALE GENOMIC DNA]</scope>
    <source>
        <strain evidence="3 4">RJX1124</strain>
    </source>
</reference>
<name>A0A2N5P2G6_MEDGN</name>
<dbReference type="InterPro" id="IPR011059">
    <property type="entry name" value="Metal-dep_hydrolase_composite"/>
</dbReference>
<evidence type="ECO:0000259" key="2">
    <source>
        <dbReference type="Pfam" id="PF01979"/>
    </source>
</evidence>
<dbReference type="RefSeq" id="WP_101871507.1">
    <property type="nucleotide sequence ID" value="NZ_NIHS01000044.1"/>
</dbReference>
<dbReference type="PANTHER" id="PTHR43794:SF11">
    <property type="entry name" value="AMIDOHYDROLASE-RELATED DOMAIN-CONTAINING PROTEIN"/>
    <property type="match status" value="1"/>
</dbReference>
<dbReference type="CDD" id="cd01298">
    <property type="entry name" value="ATZ_TRZ_like"/>
    <property type="match status" value="1"/>
</dbReference>
<dbReference type="Gene3D" id="3.20.20.140">
    <property type="entry name" value="Metal-dependent hydrolases"/>
    <property type="match status" value="1"/>
</dbReference>
<sequence>MRRILIENADWIITMNETRDRIRHGDIVYEDNVIREVGTDLRGRYDRFDEIIDAAGMIVTPGFINTHHHTWQSLIRNIKATQGLTLEPWLTVMYEIYKDLWSEVATAGVYASLGDCMKSGCTTSNDLWYPHPVGVHDLMDAEIKAAAELGIRFHPVRSYHSVVSDIVPKEVVDTIDGVMSDAQRLVDTYHDRSEYSMCRVGIGPSIAQYETEDILKATVEFAESNDIMVHGHLAESHHETEFTYERFGCSPVKWFYKHNLLGERFYYAHCIHLDEEDIRIMSDTKTGVSSCPVSNMYLSSGACRIKDLMNAGVERIGLGVDGPASSNSSNIMEEMRVSYLLNRLVYGDRPCSAEDILYMVTAGGAKVLGRDDIGTLAPDKAADITLLNWKQLSYAGGCNDPVDCIVISGDARMVDTVICNGIKVVEKQKLTLVDEAEKRDYTNKIGKELLTKASSRIPGLKADIE</sequence>
<proteinExistence type="predicted"/>
<dbReference type="GO" id="GO:0016810">
    <property type="term" value="F:hydrolase activity, acting on carbon-nitrogen (but not peptide) bonds"/>
    <property type="evidence" value="ECO:0007669"/>
    <property type="project" value="InterPro"/>
</dbReference>
<feature type="domain" description="Amidohydrolase-related" evidence="2">
    <location>
        <begin position="58"/>
        <end position="421"/>
    </location>
</feature>
<dbReference type="InterPro" id="IPR050287">
    <property type="entry name" value="MTA/SAH_deaminase"/>
</dbReference>
<evidence type="ECO:0000313" key="4">
    <source>
        <dbReference type="Proteomes" id="UP000234891"/>
    </source>
</evidence>
<dbReference type="PANTHER" id="PTHR43794">
    <property type="entry name" value="AMINOHYDROLASE SSNA-RELATED"/>
    <property type="match status" value="1"/>
</dbReference>
<dbReference type="Pfam" id="PF01979">
    <property type="entry name" value="Amidohydro_1"/>
    <property type="match status" value="1"/>
</dbReference>
<organism evidence="3 4">
    <name type="scientific">Mediterraneibacter gnavus</name>
    <name type="common">Ruminococcus gnavus</name>
    <dbReference type="NCBI Taxonomy" id="33038"/>
    <lineage>
        <taxon>Bacteria</taxon>
        <taxon>Bacillati</taxon>
        <taxon>Bacillota</taxon>
        <taxon>Clostridia</taxon>
        <taxon>Lachnospirales</taxon>
        <taxon>Lachnospiraceae</taxon>
        <taxon>Mediterraneibacter</taxon>
    </lineage>
</organism>
<evidence type="ECO:0000256" key="1">
    <source>
        <dbReference type="ARBA" id="ARBA00022801"/>
    </source>
</evidence>
<dbReference type="InterPro" id="IPR006680">
    <property type="entry name" value="Amidohydro-rel"/>
</dbReference>
<dbReference type="Proteomes" id="UP000234891">
    <property type="component" value="Unassembled WGS sequence"/>
</dbReference>
<comment type="caution">
    <text evidence="3">The sequence shown here is derived from an EMBL/GenBank/DDBJ whole genome shotgun (WGS) entry which is preliminary data.</text>
</comment>